<reference evidence="1" key="1">
    <citation type="submission" date="2018-02" db="EMBL/GenBank/DDBJ databases">
        <title>Rhizophora mucronata_Transcriptome.</title>
        <authorList>
            <person name="Meera S.P."/>
            <person name="Sreeshan A."/>
            <person name="Augustine A."/>
        </authorList>
    </citation>
    <scope>NUCLEOTIDE SEQUENCE</scope>
    <source>
        <tissue evidence="1">Leaf</tissue>
    </source>
</reference>
<name>A0A2P2N9R0_RHIMU</name>
<evidence type="ECO:0000313" key="1">
    <source>
        <dbReference type="EMBL" id="MBX39130.1"/>
    </source>
</evidence>
<dbReference type="EMBL" id="GGEC01058646">
    <property type="protein sequence ID" value="MBX39130.1"/>
    <property type="molecule type" value="Transcribed_RNA"/>
</dbReference>
<sequence>MTEYNSLSRVNCPHQDLNGQGWPPEKVGISCAL</sequence>
<proteinExistence type="predicted"/>
<organism evidence="1">
    <name type="scientific">Rhizophora mucronata</name>
    <name type="common">Asiatic mangrove</name>
    <dbReference type="NCBI Taxonomy" id="61149"/>
    <lineage>
        <taxon>Eukaryota</taxon>
        <taxon>Viridiplantae</taxon>
        <taxon>Streptophyta</taxon>
        <taxon>Embryophyta</taxon>
        <taxon>Tracheophyta</taxon>
        <taxon>Spermatophyta</taxon>
        <taxon>Magnoliopsida</taxon>
        <taxon>eudicotyledons</taxon>
        <taxon>Gunneridae</taxon>
        <taxon>Pentapetalae</taxon>
        <taxon>rosids</taxon>
        <taxon>fabids</taxon>
        <taxon>Malpighiales</taxon>
        <taxon>Rhizophoraceae</taxon>
        <taxon>Rhizophora</taxon>
    </lineage>
</organism>
<protein>
    <submittedName>
        <fullName evidence="1">Uncharacterized protein</fullName>
    </submittedName>
</protein>
<dbReference type="AlphaFoldDB" id="A0A2P2N9R0"/>
<accession>A0A2P2N9R0</accession>